<evidence type="ECO:0000313" key="2">
    <source>
        <dbReference type="EMBL" id="CAF1271114.1"/>
    </source>
</evidence>
<dbReference type="SUPFAM" id="SSF117839">
    <property type="entry name" value="WWE domain"/>
    <property type="match status" value="1"/>
</dbReference>
<dbReference type="EMBL" id="CAJNOV010007144">
    <property type="protein sequence ID" value="CAF1271114.1"/>
    <property type="molecule type" value="Genomic_DNA"/>
</dbReference>
<dbReference type="AlphaFoldDB" id="A0A815BGD0"/>
<name>A0A815BGD0_9BILA</name>
<evidence type="ECO:0000259" key="1">
    <source>
        <dbReference type="Pfam" id="PF02825"/>
    </source>
</evidence>
<gene>
    <name evidence="2" type="ORF">CJN711_LOCUS15483</name>
</gene>
<dbReference type="Proteomes" id="UP000663855">
    <property type="component" value="Unassembled WGS sequence"/>
</dbReference>
<dbReference type="Pfam" id="PF02825">
    <property type="entry name" value="WWE"/>
    <property type="match status" value="1"/>
</dbReference>
<dbReference type="InterPro" id="IPR037197">
    <property type="entry name" value="WWE_dom_sf"/>
</dbReference>
<protein>
    <recommendedName>
        <fullName evidence="1">WWE domain-containing protein</fullName>
    </recommendedName>
</protein>
<proteinExistence type="predicted"/>
<comment type="caution">
    <text evidence="2">The sequence shown here is derived from an EMBL/GenBank/DDBJ whole genome shotgun (WGS) entry which is preliminary data.</text>
</comment>
<sequence length="107" mass="12557">MKQLLEDIQKPEQNEVGFHGADETPVIAAERPVERDCDNLAETLPTRQSIEWQRKPNNIRCSSSETDEWHSYSDVEVIIIEEAFQKRLKQALLDNYYIDFENFIEIS</sequence>
<evidence type="ECO:0000313" key="3">
    <source>
        <dbReference type="Proteomes" id="UP000663855"/>
    </source>
</evidence>
<feature type="domain" description="WWE" evidence="1">
    <location>
        <begin position="66"/>
        <end position="105"/>
    </location>
</feature>
<accession>A0A815BGD0</accession>
<organism evidence="2 3">
    <name type="scientific">Rotaria magnacalcarata</name>
    <dbReference type="NCBI Taxonomy" id="392030"/>
    <lineage>
        <taxon>Eukaryota</taxon>
        <taxon>Metazoa</taxon>
        <taxon>Spiralia</taxon>
        <taxon>Gnathifera</taxon>
        <taxon>Rotifera</taxon>
        <taxon>Eurotatoria</taxon>
        <taxon>Bdelloidea</taxon>
        <taxon>Philodinida</taxon>
        <taxon>Philodinidae</taxon>
        <taxon>Rotaria</taxon>
    </lineage>
</organism>
<dbReference type="InterPro" id="IPR004170">
    <property type="entry name" value="WWE_dom"/>
</dbReference>
<reference evidence="2" key="1">
    <citation type="submission" date="2021-02" db="EMBL/GenBank/DDBJ databases">
        <authorList>
            <person name="Nowell W R."/>
        </authorList>
    </citation>
    <scope>NUCLEOTIDE SEQUENCE</scope>
</reference>